<organism evidence="1">
    <name type="scientific">marine sediment metagenome</name>
    <dbReference type="NCBI Taxonomy" id="412755"/>
    <lineage>
        <taxon>unclassified sequences</taxon>
        <taxon>metagenomes</taxon>
        <taxon>ecological metagenomes</taxon>
    </lineage>
</organism>
<sequence>MAKKKPRPGDATVDEYLDAADDLLGGLEAAAAVSKAEVAPLRLGLAVFAREAGRKALAGMKTKQVGRARILVPGGKNEKKAIAASERVRDRFSRFKVNWLDKGEVNRLISSGFTKADQRKFFRHSNRLARQSRIFFERLGELEPSLQEEIDATLRQITDARNDLTKVEFRSWTTVQENLLRNINGQASRQATANAVQTFDLDRNLFNLAMLEHPKGVARELLANSSERMAARVTRTASELPKKALVFVGAGPDAVSKMTPDSRAARVMWRVFSADQLDKRFAALNAGRQSSSSWRGLGQAHNTPEWYIPIPPEVEDDVRRSMRKRRQDFLTRIQIKE</sequence>
<proteinExistence type="predicted"/>
<dbReference type="EMBL" id="LAZR01000153">
    <property type="protein sequence ID" value="KKN85913.1"/>
    <property type="molecule type" value="Genomic_DNA"/>
</dbReference>
<reference evidence="1" key="1">
    <citation type="journal article" date="2015" name="Nature">
        <title>Complex archaea that bridge the gap between prokaryotes and eukaryotes.</title>
        <authorList>
            <person name="Spang A."/>
            <person name="Saw J.H."/>
            <person name="Jorgensen S.L."/>
            <person name="Zaremba-Niedzwiedzka K."/>
            <person name="Martijn J."/>
            <person name="Lind A.E."/>
            <person name="van Eijk R."/>
            <person name="Schleper C."/>
            <person name="Guy L."/>
            <person name="Ettema T.J."/>
        </authorList>
    </citation>
    <scope>NUCLEOTIDE SEQUENCE</scope>
</reference>
<evidence type="ECO:0000313" key="1">
    <source>
        <dbReference type="EMBL" id="KKN85913.1"/>
    </source>
</evidence>
<protein>
    <submittedName>
        <fullName evidence="1">Uncharacterized protein</fullName>
    </submittedName>
</protein>
<name>A0A0F9X353_9ZZZZ</name>
<dbReference type="AlphaFoldDB" id="A0A0F9X353"/>
<accession>A0A0F9X353</accession>
<comment type="caution">
    <text evidence="1">The sequence shown here is derived from an EMBL/GenBank/DDBJ whole genome shotgun (WGS) entry which is preliminary data.</text>
</comment>
<gene>
    <name evidence="1" type="ORF">LCGC14_0273250</name>
</gene>